<keyword evidence="7" id="KW-1185">Reference proteome</keyword>
<dbReference type="GO" id="GO:0016787">
    <property type="term" value="F:hydrolase activity"/>
    <property type="evidence" value="ECO:0007669"/>
    <property type="project" value="UniProtKB-KW"/>
</dbReference>
<dbReference type="RefSeq" id="WP_118877544.1">
    <property type="nucleotide sequence ID" value="NZ_QWEI01000013.1"/>
</dbReference>
<protein>
    <submittedName>
        <fullName evidence="6">Phosphotriesterase</fullName>
    </submittedName>
</protein>
<feature type="binding site" evidence="4">
    <location>
        <position position="24"/>
    </location>
    <ligand>
        <name>Zn(2+)</name>
        <dbReference type="ChEBI" id="CHEBI:29105"/>
        <label>1</label>
    </ligand>
</feature>
<evidence type="ECO:0000313" key="6">
    <source>
        <dbReference type="EMBL" id="RHW32367.1"/>
    </source>
</evidence>
<dbReference type="PANTHER" id="PTHR10819:SF3">
    <property type="entry name" value="PHOSPHOTRIESTERASE-RELATED PROTEIN"/>
    <property type="match status" value="1"/>
</dbReference>
<dbReference type="InterPro" id="IPR001559">
    <property type="entry name" value="Phosphotriesterase"/>
</dbReference>
<dbReference type="AlphaFoldDB" id="A0A396S9N2"/>
<reference evidence="6 7" key="1">
    <citation type="submission" date="2018-08" db="EMBL/GenBank/DDBJ databases">
        <title>Lysinibacillus sp. YLB-03 draft genome sequence.</title>
        <authorList>
            <person name="Yu L."/>
        </authorList>
    </citation>
    <scope>NUCLEOTIDE SEQUENCE [LARGE SCALE GENOMIC DNA]</scope>
    <source>
        <strain evidence="6 7">YLB-03</strain>
    </source>
</reference>
<feature type="binding site" description="via carbamate group" evidence="4">
    <location>
        <position position="137"/>
    </location>
    <ligand>
        <name>Zn(2+)</name>
        <dbReference type="ChEBI" id="CHEBI:29105"/>
        <label>1</label>
    </ligand>
</feature>
<dbReference type="PANTHER" id="PTHR10819">
    <property type="entry name" value="PHOSPHOTRIESTERASE-RELATED"/>
    <property type="match status" value="1"/>
</dbReference>
<keyword evidence="2" id="KW-0378">Hydrolase</keyword>
<proteinExistence type="inferred from homology"/>
<dbReference type="PROSITE" id="PS51347">
    <property type="entry name" value="PHOSPHOTRIESTERASE_2"/>
    <property type="match status" value="1"/>
</dbReference>
<feature type="binding site" evidence="4">
    <location>
        <position position="263"/>
    </location>
    <ligand>
        <name>Zn(2+)</name>
        <dbReference type="ChEBI" id="CHEBI:29105"/>
        <label>1</label>
    </ligand>
</feature>
<evidence type="ECO:0000256" key="4">
    <source>
        <dbReference type="PIRSR" id="PIRSR601559-51"/>
    </source>
</evidence>
<dbReference type="EMBL" id="QWEI01000013">
    <property type="protein sequence ID" value="RHW32367.1"/>
    <property type="molecule type" value="Genomic_DNA"/>
</dbReference>
<comment type="cofactor">
    <cofactor evidence="4">
        <name>a divalent metal cation</name>
        <dbReference type="ChEBI" id="CHEBI:60240"/>
    </cofactor>
    <text evidence="4">Binds 2 divalent metal cations per subunit.</text>
</comment>
<feature type="binding site" evidence="4">
    <location>
        <position position="196"/>
    </location>
    <ligand>
        <name>Zn(2+)</name>
        <dbReference type="ChEBI" id="CHEBI:29105"/>
        <label>2</label>
    </ligand>
</feature>
<evidence type="ECO:0000256" key="3">
    <source>
        <dbReference type="PIRSR" id="PIRSR601559-50"/>
    </source>
</evidence>
<sequence>MGKVNTVLGTIATEELGVTAIHEHIGFGLPGCDLDTQWWSKAEEMFETTIQKLQRFREHGGKTFVDCTGIGNGRDIPYFQVLSRKTGVNIVAVTGFVAGDSALPYFRDKSIEYLTNLFVHEITVGIDGTSAKAGAVKVGVSRGGLSELDERIYRAAARAAAKTGVPVITHLSTNAERQMELFEMEGLSIDRAIIGHADIGPDVDEERDVMIAKRGGYVGFDTIGYDAELENAPYWSCGRQERIQHFLSFLEKGYLKNAVISADANCWPLGWPGVEGHSVNYLFEEFIPDLRKAGVDEGIIEQLLVHNPANILTMRAPVFV</sequence>
<feature type="binding site" evidence="4">
    <location>
        <position position="170"/>
    </location>
    <ligand>
        <name>Zn(2+)</name>
        <dbReference type="ChEBI" id="CHEBI:29105"/>
        <label>2</label>
    </ligand>
</feature>
<feature type="binding site" evidence="4">
    <location>
        <position position="22"/>
    </location>
    <ligand>
        <name>Zn(2+)</name>
        <dbReference type="ChEBI" id="CHEBI:29105"/>
        <label>1</label>
    </ligand>
</feature>
<evidence type="ECO:0000256" key="2">
    <source>
        <dbReference type="ARBA" id="ARBA00022801"/>
    </source>
</evidence>
<feature type="modified residue" description="N6-carboxylysine" evidence="3 5">
    <location>
        <position position="137"/>
    </location>
</feature>
<comment type="caution">
    <text evidence="6">The sequence shown here is derived from an EMBL/GenBank/DDBJ whole genome shotgun (WGS) entry which is preliminary data.</text>
</comment>
<comment type="similarity">
    <text evidence="5">Belongs to the metallo-dependent hydrolases superfamily. Phosphotriesterase family.</text>
</comment>
<dbReference type="Proteomes" id="UP000265692">
    <property type="component" value="Unassembled WGS sequence"/>
</dbReference>
<organism evidence="6 7">
    <name type="scientific">Ureibacillus yapensis</name>
    <dbReference type="NCBI Taxonomy" id="2304605"/>
    <lineage>
        <taxon>Bacteria</taxon>
        <taxon>Bacillati</taxon>
        <taxon>Bacillota</taxon>
        <taxon>Bacilli</taxon>
        <taxon>Bacillales</taxon>
        <taxon>Caryophanaceae</taxon>
        <taxon>Ureibacillus</taxon>
    </lineage>
</organism>
<dbReference type="InterPro" id="IPR032466">
    <property type="entry name" value="Metal_Hydrolase"/>
</dbReference>
<dbReference type="Gene3D" id="3.20.20.140">
    <property type="entry name" value="Metal-dependent hydrolases"/>
    <property type="match status" value="1"/>
</dbReference>
<feature type="binding site" description="via carbamate group" evidence="4">
    <location>
        <position position="137"/>
    </location>
    <ligand>
        <name>Zn(2+)</name>
        <dbReference type="ChEBI" id="CHEBI:29105"/>
        <label>2</label>
    </ligand>
</feature>
<keyword evidence="1 4" id="KW-0479">Metal-binding</keyword>
<dbReference type="GO" id="GO:0008270">
    <property type="term" value="F:zinc ion binding"/>
    <property type="evidence" value="ECO:0007669"/>
    <property type="project" value="InterPro"/>
</dbReference>
<evidence type="ECO:0000256" key="1">
    <source>
        <dbReference type="ARBA" id="ARBA00022723"/>
    </source>
</evidence>
<dbReference type="SUPFAM" id="SSF51556">
    <property type="entry name" value="Metallo-dependent hydrolases"/>
    <property type="match status" value="1"/>
</dbReference>
<evidence type="ECO:0000256" key="5">
    <source>
        <dbReference type="PROSITE-ProRule" id="PRU00679"/>
    </source>
</evidence>
<accession>A0A396S9N2</accession>
<dbReference type="Pfam" id="PF02126">
    <property type="entry name" value="PTE"/>
    <property type="match status" value="1"/>
</dbReference>
<dbReference type="OrthoDB" id="105927at2"/>
<evidence type="ECO:0000313" key="7">
    <source>
        <dbReference type="Proteomes" id="UP000265692"/>
    </source>
</evidence>
<name>A0A396S9N2_9BACL</name>
<gene>
    <name evidence="6" type="ORF">D1B33_16665</name>
</gene>